<evidence type="ECO:0000256" key="3">
    <source>
        <dbReference type="ARBA" id="ARBA00022722"/>
    </source>
</evidence>
<gene>
    <name evidence="13" type="primary">ZC3H12C</name>
    <name evidence="13" type="ORF">WISP_14884</name>
</gene>
<comment type="cofactor">
    <cofactor evidence="1">
        <name>Mg(2+)</name>
        <dbReference type="ChEBI" id="CHEBI:18420"/>
    </cofactor>
</comment>
<feature type="zinc finger region" description="C3H1-type" evidence="10">
    <location>
        <begin position="551"/>
        <end position="576"/>
    </location>
</feature>
<dbReference type="PANTHER" id="PTHR12876:SF36">
    <property type="entry name" value="RIBONUCLEASE ZC3H12C-RELATED"/>
    <property type="match status" value="1"/>
</dbReference>
<dbReference type="CDD" id="cd18729">
    <property type="entry name" value="PIN_Zc3h12-like"/>
    <property type="match status" value="1"/>
</dbReference>
<feature type="domain" description="C3H1-type" evidence="12">
    <location>
        <begin position="551"/>
        <end position="576"/>
    </location>
</feature>
<feature type="compositionally biased region" description="Low complexity" evidence="11">
    <location>
        <begin position="658"/>
        <end position="669"/>
    </location>
</feature>
<dbReference type="EMBL" id="WHWB01032201">
    <property type="protein sequence ID" value="KAJ7426543.1"/>
    <property type="molecule type" value="Genomic_DNA"/>
</dbReference>
<dbReference type="InterPro" id="IPR040546">
    <property type="entry name" value="Rege-1_UBA-like"/>
</dbReference>
<evidence type="ECO:0000259" key="12">
    <source>
        <dbReference type="PROSITE" id="PS50103"/>
    </source>
</evidence>
<feature type="compositionally biased region" description="Polar residues" evidence="11">
    <location>
        <begin position="268"/>
        <end position="291"/>
    </location>
</feature>
<feature type="compositionally biased region" description="Basic and acidic residues" evidence="11">
    <location>
        <begin position="644"/>
        <end position="656"/>
    </location>
</feature>
<feature type="region of interest" description="Disordered" evidence="11">
    <location>
        <begin position="268"/>
        <end position="304"/>
    </location>
</feature>
<keyword evidence="14" id="KW-1185">Reference proteome</keyword>
<evidence type="ECO:0000256" key="10">
    <source>
        <dbReference type="PROSITE-ProRule" id="PRU00723"/>
    </source>
</evidence>
<dbReference type="Pfam" id="PF18561">
    <property type="entry name" value="Regnase_1_C"/>
    <property type="match status" value="1"/>
</dbReference>
<evidence type="ECO:0000256" key="4">
    <source>
        <dbReference type="ARBA" id="ARBA00022723"/>
    </source>
</evidence>
<comment type="caution">
    <text evidence="13">The sequence shown here is derived from an EMBL/GenBank/DDBJ whole genome shotgun (WGS) entry which is preliminary data.</text>
</comment>
<dbReference type="InterPro" id="IPR051101">
    <property type="entry name" value="ZC3H12/N4BP1_RNase_Reg"/>
</dbReference>
<dbReference type="PROSITE" id="PS50103">
    <property type="entry name" value="ZF_C3H1"/>
    <property type="match status" value="1"/>
</dbReference>
<organism evidence="13 14">
    <name type="scientific">Willisornis vidua</name>
    <name type="common">Xingu scale-backed antbird</name>
    <dbReference type="NCBI Taxonomy" id="1566151"/>
    <lineage>
        <taxon>Eukaryota</taxon>
        <taxon>Metazoa</taxon>
        <taxon>Chordata</taxon>
        <taxon>Craniata</taxon>
        <taxon>Vertebrata</taxon>
        <taxon>Euteleostomi</taxon>
        <taxon>Archelosauria</taxon>
        <taxon>Archosauria</taxon>
        <taxon>Dinosauria</taxon>
        <taxon>Saurischia</taxon>
        <taxon>Theropoda</taxon>
        <taxon>Coelurosauria</taxon>
        <taxon>Aves</taxon>
        <taxon>Neognathae</taxon>
        <taxon>Neoaves</taxon>
        <taxon>Telluraves</taxon>
        <taxon>Australaves</taxon>
        <taxon>Passeriformes</taxon>
        <taxon>Thamnophilidae</taxon>
        <taxon>Willisornis</taxon>
    </lineage>
</organism>
<sequence length="1023" mass="115362">MRPLRWARRALGVWKVGGNMGQVSIPIVTVEDMEGADLCKGTSYNIILKIPKPDHTLALEEYGTLYIQEYKKNSKVESSTCSSFMGLKDHLGHDLGHLYVGSTGTQINAIAPWSVAEKPTMDKVNSRKEDVEKEASEETSGSSSCDSEESTNSDNDSERLNNSALESHLLPKTHRQLCRSPCLEPHILKRNEILQDFRIEEAQIVPKEVKKPPDVVKEYQTKLEFALKLGYSEEQVQLVLNKLGTDALINDILGELVKLGNKTETDQTVTNANTSVMREASSIESQRSESPLQEDGTEDGDNLRPIVIDGSNVAMRFSCKHPVNPQVANLIIRLRLCDAEFGRQGYILNTQVERGFKSSVAIYYDIVPFTNHGERTVFYPSEKHIVAYVLYITSQPSESHGNKEVFSCRGIKLAVDWFLERGHKDVTVFVPAWRKEQSRPDALITDQEILRKLEKEKILVFTPSRRVQGRRVVCYDDRFIVKLAFESDGIIVSNDNYRDLANEKPEWKKFIDERLLMYSFVNDKFMPPDDPLGRHGPSLDNFLRKKPIVPEHKKQPCPYGKKCTYGHKCKYYHPERGNQPQRSVADELRAMSRSTAAKTTSEGGLVKSNSVPCSTKNDGTSELKRAAPKRQSDPSIRTQVYQDLEEKLPTKNKLETRSVPSLVSIPSSSAGKPQSTAPLTNGLPSGVHFPPQDQRPQSQYPTVMMATKNHGTPMPYDQYPKCESPVDVGYYSMLSAYSNLSISGPRSPERRFSLDTDYRISSVASDCSSEGSVSCGSSDSYVGYSDRSYMSSPDPQLEENLKCQHIHPHGRLNTQPFLQSYHEPLTRVQSYSLEEPKHHHKSPIPYMAVHLQHPTVGARSSCPNDYSASQSSSHSKTMHLGRALVSTRIDSISDSRLYDSPLRHRKPYPGQDGLGGWDRQNYGMDAYGYRQTYSLPTNPTQPCYEQFAFQSLPEQQDQTWRVPYCGIPQDPPRHQDTREKVYINLCNIFPPDLVRIVMKKNPHVTDAQQLAAAILVEKSQLGY</sequence>
<dbReference type="Pfam" id="PF18039">
    <property type="entry name" value="UBA_6"/>
    <property type="match status" value="1"/>
</dbReference>
<evidence type="ECO:0000256" key="2">
    <source>
        <dbReference type="ARBA" id="ARBA00010922"/>
    </source>
</evidence>
<evidence type="ECO:0000256" key="6">
    <source>
        <dbReference type="ARBA" id="ARBA00022771"/>
    </source>
</evidence>
<dbReference type="PANTHER" id="PTHR12876">
    <property type="entry name" value="N4BP1-RELATED"/>
    <property type="match status" value="1"/>
</dbReference>
<evidence type="ECO:0000256" key="1">
    <source>
        <dbReference type="ARBA" id="ARBA00001946"/>
    </source>
</evidence>
<dbReference type="Pfam" id="PF11977">
    <property type="entry name" value="RNase_Zc3h12a"/>
    <property type="match status" value="1"/>
</dbReference>
<keyword evidence="5" id="KW-0255">Endonuclease</keyword>
<feature type="compositionally biased region" description="Polar residues" evidence="11">
    <location>
        <begin position="670"/>
        <end position="683"/>
    </location>
</feature>
<evidence type="ECO:0000256" key="8">
    <source>
        <dbReference type="ARBA" id="ARBA00022833"/>
    </source>
</evidence>
<evidence type="ECO:0000313" key="13">
    <source>
        <dbReference type="EMBL" id="KAJ7426543.1"/>
    </source>
</evidence>
<evidence type="ECO:0000256" key="5">
    <source>
        <dbReference type="ARBA" id="ARBA00022759"/>
    </source>
</evidence>
<protein>
    <submittedName>
        <fullName evidence="13">Ribonuclease ZC3H12C</fullName>
    </submittedName>
</protein>
<keyword evidence="7" id="KW-0378">Hydrolase</keyword>
<evidence type="ECO:0000313" key="14">
    <source>
        <dbReference type="Proteomes" id="UP001145742"/>
    </source>
</evidence>
<feature type="region of interest" description="Disordered" evidence="11">
    <location>
        <begin position="574"/>
        <end position="698"/>
    </location>
</feature>
<comment type="similarity">
    <text evidence="2">Belongs to the ZC3H12 family.</text>
</comment>
<keyword evidence="6 10" id="KW-0863">Zinc-finger</keyword>
<evidence type="ECO:0000256" key="7">
    <source>
        <dbReference type="ARBA" id="ARBA00022801"/>
    </source>
</evidence>
<dbReference type="Proteomes" id="UP001145742">
    <property type="component" value="Unassembled WGS sequence"/>
</dbReference>
<keyword evidence="3" id="KW-0540">Nuclease</keyword>
<keyword evidence="8 10" id="KW-0862">Zinc</keyword>
<feature type="compositionally biased region" description="Polar residues" evidence="11">
    <location>
        <begin position="592"/>
        <end position="618"/>
    </location>
</feature>
<evidence type="ECO:0000256" key="11">
    <source>
        <dbReference type="SAM" id="MobiDB-lite"/>
    </source>
</evidence>
<feature type="region of interest" description="Disordered" evidence="11">
    <location>
        <begin position="119"/>
        <end position="160"/>
    </location>
</feature>
<name>A0ABQ9DQ64_9PASS</name>
<keyword evidence="9" id="KW-0460">Magnesium</keyword>
<proteinExistence type="inferred from homology"/>
<feature type="compositionally biased region" description="Polar residues" evidence="11">
    <location>
        <begin position="861"/>
        <end position="875"/>
    </location>
</feature>
<dbReference type="InterPro" id="IPR021869">
    <property type="entry name" value="RNase_Zc3h12_NYN"/>
</dbReference>
<dbReference type="Gene3D" id="3.40.50.11980">
    <property type="match status" value="1"/>
</dbReference>
<evidence type="ECO:0000256" key="9">
    <source>
        <dbReference type="ARBA" id="ARBA00022842"/>
    </source>
</evidence>
<dbReference type="InterPro" id="IPR040757">
    <property type="entry name" value="Regnase_1/ZC3H12_C"/>
</dbReference>
<keyword evidence="4 10" id="KW-0479">Metal-binding</keyword>
<accession>A0ABQ9DQ64</accession>
<reference evidence="13" key="1">
    <citation type="submission" date="2019-10" db="EMBL/GenBank/DDBJ databases">
        <authorList>
            <person name="Soares A.E.R."/>
            <person name="Aleixo A."/>
            <person name="Schneider P."/>
            <person name="Miyaki C.Y."/>
            <person name="Schneider M.P."/>
            <person name="Mello C."/>
            <person name="Vasconcelos A.T.R."/>
        </authorList>
    </citation>
    <scope>NUCLEOTIDE SEQUENCE</scope>
    <source>
        <tissue evidence="13">Muscle</tissue>
    </source>
</reference>
<feature type="compositionally biased region" description="Basic and acidic residues" evidence="11">
    <location>
        <begin position="119"/>
        <end position="136"/>
    </location>
</feature>
<dbReference type="InterPro" id="IPR000571">
    <property type="entry name" value="Znf_CCCH"/>
</dbReference>
<feature type="region of interest" description="Disordered" evidence="11">
    <location>
        <begin position="858"/>
        <end position="878"/>
    </location>
</feature>